<organism evidence="3 4">
    <name type="scientific">Ammonifex degensii (strain DSM 10501 / KC4)</name>
    <dbReference type="NCBI Taxonomy" id="429009"/>
    <lineage>
        <taxon>Bacteria</taxon>
        <taxon>Bacillati</taxon>
        <taxon>Bacillota</taxon>
        <taxon>Clostridia</taxon>
        <taxon>Thermoanaerobacterales</taxon>
        <taxon>Thermoanaerobacteraceae</taxon>
        <taxon>Ammonifex</taxon>
    </lineage>
</organism>
<dbReference type="EMBL" id="CP001785">
    <property type="protein sequence ID" value="ACX51914.1"/>
    <property type="molecule type" value="Genomic_DNA"/>
</dbReference>
<feature type="transmembrane region" description="Helical" evidence="2">
    <location>
        <begin position="97"/>
        <end position="114"/>
    </location>
</feature>
<accession>C9RCD7</accession>
<dbReference type="RefSeq" id="WP_015738792.1">
    <property type="nucleotide sequence ID" value="NC_013385.1"/>
</dbReference>
<dbReference type="HOGENOM" id="CLU_1076204_0_0_9"/>
<evidence type="ECO:0000256" key="2">
    <source>
        <dbReference type="SAM" id="Phobius"/>
    </source>
</evidence>
<gene>
    <name evidence="3" type="ordered locus">Adeg_0769</name>
</gene>
<dbReference type="AlphaFoldDB" id="C9RCD7"/>
<feature type="transmembrane region" description="Helical" evidence="2">
    <location>
        <begin position="65"/>
        <end position="91"/>
    </location>
</feature>
<keyword evidence="4" id="KW-1185">Reference proteome</keyword>
<sequence length="258" mass="26619">MRTLLIKAFLCPVFLLPAVLTRGQALWLPVLLVSLASAGLLFTSFWGWASVLASAAACASFSMQAVLGFCPSCFAGAALFLAGAFLAAVGAPAGKQRAAALLCLFLPVLALGWLSRTVPPGVPGEAGVLPVAGGSVREESRAAPTTDRASPGPGSSPEGAPPPGGKVELYFSPSCPACGEAVLEAARADPEGERWVPVVVPGTAFHLGEEELARAGYRGAVRRDARSPCGHVPCFFLDGRPVAREEALSFVRQGRPEP</sequence>
<dbReference type="Proteomes" id="UP000002620">
    <property type="component" value="Chromosome"/>
</dbReference>
<evidence type="ECO:0000313" key="3">
    <source>
        <dbReference type="EMBL" id="ACX51914.1"/>
    </source>
</evidence>
<name>C9RCD7_AMMDK</name>
<keyword evidence="2" id="KW-1133">Transmembrane helix</keyword>
<feature type="transmembrane region" description="Helical" evidence="2">
    <location>
        <begin position="31"/>
        <end position="53"/>
    </location>
</feature>
<dbReference type="STRING" id="429009.Adeg_0769"/>
<evidence type="ECO:0000313" key="4">
    <source>
        <dbReference type="Proteomes" id="UP000002620"/>
    </source>
</evidence>
<evidence type="ECO:0000256" key="1">
    <source>
        <dbReference type="SAM" id="MobiDB-lite"/>
    </source>
</evidence>
<evidence type="ECO:0008006" key="5">
    <source>
        <dbReference type="Google" id="ProtNLM"/>
    </source>
</evidence>
<protein>
    <recommendedName>
        <fullName evidence="5">Vitamin K epoxide reductase</fullName>
    </recommendedName>
</protein>
<feature type="region of interest" description="Disordered" evidence="1">
    <location>
        <begin position="134"/>
        <end position="166"/>
    </location>
</feature>
<feature type="compositionally biased region" description="Low complexity" evidence="1">
    <location>
        <begin position="149"/>
        <end position="158"/>
    </location>
</feature>
<dbReference type="eggNOG" id="ENOG5034AKB">
    <property type="taxonomic scope" value="Bacteria"/>
</dbReference>
<proteinExistence type="predicted"/>
<reference evidence="3 4" key="1">
    <citation type="submission" date="2009-10" db="EMBL/GenBank/DDBJ databases">
        <title>Complete sequence of chromosome of Ammonifex degensii KC4.</title>
        <authorList>
            <consortium name="US DOE Joint Genome Institute"/>
            <person name="Kerfeld C."/>
            <person name="Goodner B."/>
            <person name="Huber H."/>
            <person name="Stetter K."/>
            <person name="Lucas S."/>
            <person name="Copeland A."/>
            <person name="Lapidus A."/>
            <person name="Glavina del Rio T."/>
            <person name="Dalin E."/>
            <person name="Tice H."/>
            <person name="Bruce D."/>
            <person name="Goodwin L."/>
            <person name="Pitluck S."/>
            <person name="Saunders E."/>
            <person name="Brettin T."/>
            <person name="Detter J.C."/>
            <person name="Han C."/>
            <person name="Larimer F."/>
            <person name="Land M."/>
            <person name="Hauser L."/>
            <person name="Kyrpides N."/>
            <person name="Ovchinnikova G."/>
            <person name="Richardson P."/>
        </authorList>
    </citation>
    <scope>NUCLEOTIDE SEQUENCE [LARGE SCALE GENOMIC DNA]</scope>
    <source>
        <strain evidence="4">DSM 10501 / KC4</strain>
    </source>
</reference>
<keyword evidence="2" id="KW-0812">Transmembrane</keyword>
<dbReference type="OrthoDB" id="1727311at2"/>
<keyword evidence="2" id="KW-0472">Membrane</keyword>
<dbReference type="KEGG" id="adg:Adeg_0769"/>